<proteinExistence type="predicted"/>
<dbReference type="Pfam" id="PF10982">
    <property type="entry name" value="DUF2789"/>
    <property type="match status" value="1"/>
</dbReference>
<dbReference type="Gene3D" id="1.10.10.1130">
    <property type="entry name" value="Uncharacterised protein PF10982, DUF2789"/>
    <property type="match status" value="1"/>
</dbReference>
<gene>
    <name evidence="1" type="ORF">GTH32_05465</name>
</gene>
<dbReference type="RefSeq" id="WP_163084230.1">
    <property type="nucleotide sequence ID" value="NZ_JAAAWN010000005.1"/>
</dbReference>
<dbReference type="Proteomes" id="UP000470213">
    <property type="component" value="Unassembled WGS sequence"/>
</dbReference>
<organism evidence="1 2">
    <name type="scientific">Alteromonas profundi</name>
    <dbReference type="NCBI Taxonomy" id="2696062"/>
    <lineage>
        <taxon>Bacteria</taxon>
        <taxon>Pseudomonadati</taxon>
        <taxon>Pseudomonadota</taxon>
        <taxon>Gammaproteobacteria</taxon>
        <taxon>Alteromonadales</taxon>
        <taxon>Alteromonadaceae</taxon>
        <taxon>Alteromonas/Salinimonas group</taxon>
        <taxon>Alteromonas</taxon>
    </lineage>
</organism>
<dbReference type="InterPro" id="IPR021250">
    <property type="entry name" value="DUF2789"/>
</dbReference>
<name>A0A7X5RKQ3_9ALTE</name>
<evidence type="ECO:0000313" key="1">
    <source>
        <dbReference type="EMBL" id="NDV90645.1"/>
    </source>
</evidence>
<evidence type="ECO:0000313" key="2">
    <source>
        <dbReference type="Proteomes" id="UP000470213"/>
    </source>
</evidence>
<accession>A0A7X5RKQ3</accession>
<dbReference type="InterPro" id="IPR038086">
    <property type="entry name" value="DUF2789_sf"/>
</dbReference>
<sequence length="76" mass="8646">MFAEQPTMKMLFAQLGLDDSEEGIQAFIDKHKGLNESEHIEEAPFWSERQSAFLKDALINDADWAVVIDELNVALH</sequence>
<dbReference type="EMBL" id="JAAAWN010000005">
    <property type="protein sequence ID" value="NDV90645.1"/>
    <property type="molecule type" value="Genomic_DNA"/>
</dbReference>
<comment type="caution">
    <text evidence="1">The sequence shown here is derived from an EMBL/GenBank/DDBJ whole genome shotgun (WGS) entry which is preliminary data.</text>
</comment>
<keyword evidence="2" id="KW-1185">Reference proteome</keyword>
<dbReference type="AlphaFoldDB" id="A0A7X5RKQ3"/>
<reference evidence="1 2" key="1">
    <citation type="submission" date="2020-01" db="EMBL/GenBank/DDBJ databases">
        <authorList>
            <person name="Chen J."/>
            <person name="Zhu S."/>
            <person name="Yang J."/>
        </authorList>
    </citation>
    <scope>NUCLEOTIDE SEQUENCE [LARGE SCALE GENOMIC DNA]</scope>
    <source>
        <strain evidence="1 2">345S023</strain>
    </source>
</reference>
<protein>
    <submittedName>
        <fullName evidence="1">DUF2789 family protein</fullName>
    </submittedName>
</protein>